<reference evidence="2" key="1">
    <citation type="submission" date="2023-12" db="EMBL/GenBank/DDBJ databases">
        <title>Fervidustalea candida gen. nov., sp. nov., a novel member of the family Paenibacillaceae isolated from a geothermal area.</title>
        <authorList>
            <person name="Li W.-J."/>
            <person name="Jiao J.-Y."/>
            <person name="Chen Y."/>
        </authorList>
    </citation>
    <scope>NUCLEOTIDE SEQUENCE</scope>
    <source>
        <strain evidence="2">SYSU GA230002</strain>
    </source>
</reference>
<dbReference type="Pfam" id="PF12438">
    <property type="entry name" value="DUF3679"/>
    <property type="match status" value="1"/>
</dbReference>
<name>A0ABU5ZE09_9BACL</name>
<organism evidence="2 3">
    <name type="scientific">Ferviditalea candida</name>
    <dbReference type="NCBI Taxonomy" id="3108399"/>
    <lineage>
        <taxon>Bacteria</taxon>
        <taxon>Bacillati</taxon>
        <taxon>Bacillota</taxon>
        <taxon>Bacilli</taxon>
        <taxon>Bacillales</taxon>
        <taxon>Paenibacillaceae</taxon>
        <taxon>Ferviditalea</taxon>
    </lineage>
</organism>
<proteinExistence type="predicted"/>
<evidence type="ECO:0000256" key="1">
    <source>
        <dbReference type="SAM" id="MobiDB-lite"/>
    </source>
</evidence>
<sequence length="113" mass="12321">MLRFSTTILVMILLLAFGILFGVDIATKGIEQVHGPVSGAGGDLQAVRPVPQLTPAPVPRVQGSRPVDKAEPQKLEYRTSTVTHVFDKFGRFVQITADHGLRFVVSLLDKLLD</sequence>
<gene>
    <name evidence="2" type="ORF">VF724_03490</name>
</gene>
<comment type="caution">
    <text evidence="2">The sequence shown here is derived from an EMBL/GenBank/DDBJ whole genome shotgun (WGS) entry which is preliminary data.</text>
</comment>
<feature type="region of interest" description="Disordered" evidence="1">
    <location>
        <begin position="54"/>
        <end position="73"/>
    </location>
</feature>
<evidence type="ECO:0000313" key="3">
    <source>
        <dbReference type="Proteomes" id="UP001310386"/>
    </source>
</evidence>
<protein>
    <submittedName>
        <fullName evidence="2">Uncharacterized protein</fullName>
    </submittedName>
</protein>
<evidence type="ECO:0000313" key="2">
    <source>
        <dbReference type="EMBL" id="MEB3100718.1"/>
    </source>
</evidence>
<keyword evidence="3" id="KW-1185">Reference proteome</keyword>
<dbReference type="EMBL" id="JAYJLD010000003">
    <property type="protein sequence ID" value="MEB3100718.1"/>
    <property type="molecule type" value="Genomic_DNA"/>
</dbReference>
<dbReference type="InterPro" id="IPR020534">
    <property type="entry name" value="Uncharacterised_YqxA"/>
</dbReference>
<dbReference type="Proteomes" id="UP001310386">
    <property type="component" value="Unassembled WGS sequence"/>
</dbReference>
<dbReference type="RefSeq" id="WP_371752831.1">
    <property type="nucleotide sequence ID" value="NZ_JAYJLD010000003.1"/>
</dbReference>
<accession>A0ABU5ZE09</accession>